<feature type="transmembrane region" description="Helical" evidence="1">
    <location>
        <begin position="30"/>
        <end position="50"/>
    </location>
</feature>
<keyword evidence="1" id="KW-0472">Membrane</keyword>
<feature type="transmembrane region" description="Helical" evidence="1">
    <location>
        <begin position="379"/>
        <end position="396"/>
    </location>
</feature>
<feature type="transmembrane region" description="Helical" evidence="1">
    <location>
        <begin position="156"/>
        <end position="176"/>
    </location>
</feature>
<feature type="transmembrane region" description="Helical" evidence="1">
    <location>
        <begin position="188"/>
        <end position="204"/>
    </location>
</feature>
<dbReference type="Proteomes" id="UP001145145">
    <property type="component" value="Unassembled WGS sequence"/>
</dbReference>
<name>A0A9W6C5K7_9FIRM</name>
<feature type="transmembrane region" description="Helical" evidence="1">
    <location>
        <begin position="402"/>
        <end position="424"/>
    </location>
</feature>
<dbReference type="NCBIfam" id="TIGR04370">
    <property type="entry name" value="glyco_rpt_poly"/>
    <property type="match status" value="1"/>
</dbReference>
<organism evidence="2 3">
    <name type="scientific">Sellimonas catena</name>
    <dbReference type="NCBI Taxonomy" id="2994035"/>
    <lineage>
        <taxon>Bacteria</taxon>
        <taxon>Bacillati</taxon>
        <taxon>Bacillota</taxon>
        <taxon>Clostridia</taxon>
        <taxon>Lachnospirales</taxon>
        <taxon>Lachnospiraceae</taxon>
        <taxon>Sellimonas</taxon>
    </lineage>
</organism>
<keyword evidence="3" id="KW-1185">Reference proteome</keyword>
<protein>
    <submittedName>
        <fullName evidence="2">Polymerase</fullName>
    </submittedName>
</protein>
<feature type="transmembrane region" description="Helical" evidence="1">
    <location>
        <begin position="6"/>
        <end position="23"/>
    </location>
</feature>
<comment type="caution">
    <text evidence="2">The sequence shown here is derived from an EMBL/GenBank/DDBJ whole genome shotgun (WGS) entry which is preliminary data.</text>
</comment>
<feature type="transmembrane region" description="Helical" evidence="1">
    <location>
        <begin position="99"/>
        <end position="119"/>
    </location>
</feature>
<gene>
    <name evidence="2" type="ORF">Selli1_13410</name>
</gene>
<dbReference type="AlphaFoldDB" id="A0A9W6C5K7"/>
<feature type="transmembrane region" description="Helical" evidence="1">
    <location>
        <begin position="238"/>
        <end position="263"/>
    </location>
</feature>
<proteinExistence type="predicted"/>
<feature type="transmembrane region" description="Helical" evidence="1">
    <location>
        <begin position="56"/>
        <end position="78"/>
    </location>
</feature>
<evidence type="ECO:0000256" key="1">
    <source>
        <dbReference type="SAM" id="Phobius"/>
    </source>
</evidence>
<keyword evidence="1" id="KW-1133">Transmembrane helix</keyword>
<feature type="transmembrane region" description="Helical" evidence="1">
    <location>
        <begin position="210"/>
        <end position="226"/>
    </location>
</feature>
<keyword evidence="1" id="KW-0812">Transmembrane</keyword>
<accession>A0A9W6C5K7</accession>
<evidence type="ECO:0000313" key="2">
    <source>
        <dbReference type="EMBL" id="GLG04167.1"/>
    </source>
</evidence>
<reference evidence="2 3" key="1">
    <citation type="journal article" date="2023" name="Int. J. Syst. Evol. Microbiol.">
        <title>Sellimonas catena sp. nov., isolated from human faeces.</title>
        <authorList>
            <person name="Hisatomi A."/>
            <person name="Ohkuma M."/>
            <person name="Sakamoto M."/>
        </authorList>
    </citation>
    <scope>NUCLEOTIDE SEQUENCE [LARGE SCALE GENOMIC DNA]</scope>
    <source>
        <strain evidence="2 3">12EGH17</strain>
    </source>
</reference>
<evidence type="ECO:0000313" key="3">
    <source>
        <dbReference type="Proteomes" id="UP001145145"/>
    </source>
</evidence>
<sequence>MLMSSYVLLAALCLLLIIALIISRKDILSPFAVSTIMFLISTGVAVVYMSKWQFSLSYVTVFIIISALLIFGAGEVFSKKVCGCLFKKEPEIRLDRVEIPTGLTIVIILLMCVFLLYAFRTIYALSVQGGNAEGYGAMMTYARRMTLQEGYSRSRGLNHILVFSKALSYIFGWAALHNFVYRRFKKTDCLYAVPVVLGFGIYAVGTVTRGFAIEWIAYYLMLYLLMCSKKNRWKSINIWKIALVGGGALALFLVLFIFLGMAANRFNLASIVDTIAFYTGLSIPSLDHYIANHIPVSQIVGSETLYGVYAVLNKLGMSDVSMNMALEFISFNGVEGNVFTSLRRYINDFGYVGLYIVQFYLGVFYGFFYNFVKKQSSEGPMIVYAIFAYPLVIQAIEEKFFSAYVAVGTVNLFIYMIVSYLVVLKIPQLLKEYRQRKKGVGYENRKTN</sequence>
<dbReference type="EMBL" id="BSBO01000011">
    <property type="protein sequence ID" value="GLG04167.1"/>
    <property type="molecule type" value="Genomic_DNA"/>
</dbReference>
<feature type="transmembrane region" description="Helical" evidence="1">
    <location>
        <begin position="349"/>
        <end position="372"/>
    </location>
</feature>